<name>A0A3N1DAE0_9ACTN</name>
<feature type="transmembrane region" description="Helical" evidence="13">
    <location>
        <begin position="115"/>
        <end position="136"/>
    </location>
</feature>
<keyword evidence="11" id="KW-0407">Ion channel</keyword>
<evidence type="ECO:0000256" key="11">
    <source>
        <dbReference type="ARBA" id="ARBA00023303"/>
    </source>
</evidence>
<comment type="subcellular location">
    <subcellularLocation>
        <location evidence="1">Membrane</location>
        <topology evidence="1">Multi-pass membrane protein</topology>
    </subcellularLocation>
</comment>
<gene>
    <name evidence="14" type="ORF">EDD29_8214</name>
</gene>
<dbReference type="EMBL" id="RJKE01000001">
    <property type="protein sequence ID" value="ROO90487.1"/>
    <property type="molecule type" value="Genomic_DNA"/>
</dbReference>
<dbReference type="OrthoDB" id="7626281at2"/>
<evidence type="ECO:0000256" key="7">
    <source>
        <dbReference type="ARBA" id="ARBA00022958"/>
    </source>
</evidence>
<evidence type="ECO:0000256" key="3">
    <source>
        <dbReference type="ARBA" id="ARBA00022448"/>
    </source>
</evidence>
<proteinExistence type="inferred from homology"/>
<evidence type="ECO:0000313" key="14">
    <source>
        <dbReference type="EMBL" id="ROO90487.1"/>
    </source>
</evidence>
<feature type="transmembrane region" description="Helical" evidence="13">
    <location>
        <begin position="85"/>
        <end position="103"/>
    </location>
</feature>
<keyword evidence="9" id="KW-0406">Ion transport</keyword>
<evidence type="ECO:0000256" key="5">
    <source>
        <dbReference type="ARBA" id="ARBA00022692"/>
    </source>
</evidence>
<keyword evidence="7" id="KW-0630">Potassium</keyword>
<sequence>MATFRESERLVNFTDAVVAIALTLLVLPLVDAVGEGADQSGGAREFLTTNRRAIFGFLLSFVVIARLWMVHHQLFHHVRAYDRRLMLWNLAWVLTIVVIPFPTEMTSTYETDDRFTAGVYIGTILAASACQTVMAIAIRRTPDIQRPGLPLTRDDLLGSVTATCLLALALAVSSTVPGVTYYALLLLFLSPVVMRVLTRGEDPARTA</sequence>
<keyword evidence="4" id="KW-0633">Potassium transport</keyword>
<dbReference type="PANTHER" id="PTHR31462:SF5">
    <property type="entry name" value="ENDOSOMAL_LYSOSOMAL PROTON CHANNEL TMEM175"/>
    <property type="match status" value="1"/>
</dbReference>
<dbReference type="InterPro" id="IPR010617">
    <property type="entry name" value="TMEM175-like"/>
</dbReference>
<organism evidence="14 15">
    <name type="scientific">Actinocorallia herbida</name>
    <dbReference type="NCBI Taxonomy" id="58109"/>
    <lineage>
        <taxon>Bacteria</taxon>
        <taxon>Bacillati</taxon>
        <taxon>Actinomycetota</taxon>
        <taxon>Actinomycetes</taxon>
        <taxon>Streptosporangiales</taxon>
        <taxon>Thermomonosporaceae</taxon>
        <taxon>Actinocorallia</taxon>
    </lineage>
</organism>
<comment type="caution">
    <text evidence="14">The sequence shown here is derived from an EMBL/GenBank/DDBJ whole genome shotgun (WGS) entry which is preliminary data.</text>
</comment>
<dbReference type="GO" id="GO:0016020">
    <property type="term" value="C:membrane"/>
    <property type="evidence" value="ECO:0007669"/>
    <property type="project" value="UniProtKB-SubCell"/>
</dbReference>
<dbReference type="Proteomes" id="UP000272400">
    <property type="component" value="Unassembled WGS sequence"/>
</dbReference>
<keyword evidence="15" id="KW-1185">Reference proteome</keyword>
<evidence type="ECO:0000256" key="10">
    <source>
        <dbReference type="ARBA" id="ARBA00023136"/>
    </source>
</evidence>
<dbReference type="AlphaFoldDB" id="A0A3N1DAE0"/>
<comment type="catalytic activity">
    <reaction evidence="12">
        <text>K(+)(in) = K(+)(out)</text>
        <dbReference type="Rhea" id="RHEA:29463"/>
        <dbReference type="ChEBI" id="CHEBI:29103"/>
    </reaction>
</comment>
<evidence type="ECO:0000256" key="12">
    <source>
        <dbReference type="ARBA" id="ARBA00034430"/>
    </source>
</evidence>
<keyword evidence="3" id="KW-0813">Transport</keyword>
<keyword evidence="8 13" id="KW-1133">Transmembrane helix</keyword>
<evidence type="ECO:0000256" key="6">
    <source>
        <dbReference type="ARBA" id="ARBA00022826"/>
    </source>
</evidence>
<comment type="similarity">
    <text evidence="2">Belongs to the TMEM175 family.</text>
</comment>
<dbReference type="Pfam" id="PF06736">
    <property type="entry name" value="TMEM175"/>
    <property type="match status" value="1"/>
</dbReference>
<accession>A0A3N1DAE0</accession>
<evidence type="ECO:0000256" key="2">
    <source>
        <dbReference type="ARBA" id="ARBA00006920"/>
    </source>
</evidence>
<protein>
    <submittedName>
        <fullName evidence="14">Putative membrane protein</fullName>
    </submittedName>
</protein>
<dbReference type="RefSeq" id="WP_123669426.1">
    <property type="nucleotide sequence ID" value="NZ_RJKE01000001.1"/>
</dbReference>
<dbReference type="GO" id="GO:0015252">
    <property type="term" value="F:proton channel activity"/>
    <property type="evidence" value="ECO:0007669"/>
    <property type="project" value="InterPro"/>
</dbReference>
<evidence type="ECO:0000313" key="15">
    <source>
        <dbReference type="Proteomes" id="UP000272400"/>
    </source>
</evidence>
<reference evidence="14 15" key="1">
    <citation type="submission" date="2018-11" db="EMBL/GenBank/DDBJ databases">
        <title>Sequencing the genomes of 1000 actinobacteria strains.</title>
        <authorList>
            <person name="Klenk H.-P."/>
        </authorList>
    </citation>
    <scope>NUCLEOTIDE SEQUENCE [LARGE SCALE GENOMIC DNA]</scope>
    <source>
        <strain evidence="14 15">DSM 44254</strain>
    </source>
</reference>
<keyword evidence="6" id="KW-0631">Potassium channel</keyword>
<evidence type="ECO:0000256" key="8">
    <source>
        <dbReference type="ARBA" id="ARBA00022989"/>
    </source>
</evidence>
<evidence type="ECO:0000256" key="9">
    <source>
        <dbReference type="ARBA" id="ARBA00023065"/>
    </source>
</evidence>
<evidence type="ECO:0000256" key="13">
    <source>
        <dbReference type="SAM" id="Phobius"/>
    </source>
</evidence>
<keyword evidence="10 13" id="KW-0472">Membrane</keyword>
<dbReference type="GO" id="GO:0005267">
    <property type="term" value="F:potassium channel activity"/>
    <property type="evidence" value="ECO:0007669"/>
    <property type="project" value="UniProtKB-KW"/>
</dbReference>
<dbReference type="PANTHER" id="PTHR31462">
    <property type="entry name" value="ENDOSOMAL/LYSOSOMAL POTASSIUM CHANNEL TMEM175"/>
    <property type="match status" value="1"/>
</dbReference>
<evidence type="ECO:0000256" key="4">
    <source>
        <dbReference type="ARBA" id="ARBA00022538"/>
    </source>
</evidence>
<evidence type="ECO:0000256" key="1">
    <source>
        <dbReference type="ARBA" id="ARBA00004141"/>
    </source>
</evidence>
<keyword evidence="5 13" id="KW-0812">Transmembrane</keyword>
<feature type="transmembrane region" description="Helical" evidence="13">
    <location>
        <begin position="52"/>
        <end position="69"/>
    </location>
</feature>